<feature type="region of interest" description="Disordered" evidence="3">
    <location>
        <begin position="206"/>
        <end position="236"/>
    </location>
</feature>
<dbReference type="InterPro" id="IPR001345">
    <property type="entry name" value="PG/BPGM_mutase_AS"/>
</dbReference>
<dbReference type="AlphaFoldDB" id="A0A1Y2DL59"/>
<dbReference type="InParanoid" id="A0A1Y2DL59"/>
<feature type="compositionally biased region" description="Basic and acidic residues" evidence="3">
    <location>
        <begin position="206"/>
        <end position="222"/>
    </location>
</feature>
<organism evidence="4 5">
    <name type="scientific">Pseudomassariella vexata</name>
    <dbReference type="NCBI Taxonomy" id="1141098"/>
    <lineage>
        <taxon>Eukaryota</taxon>
        <taxon>Fungi</taxon>
        <taxon>Dikarya</taxon>
        <taxon>Ascomycota</taxon>
        <taxon>Pezizomycotina</taxon>
        <taxon>Sordariomycetes</taxon>
        <taxon>Xylariomycetidae</taxon>
        <taxon>Amphisphaeriales</taxon>
        <taxon>Pseudomassariaceae</taxon>
        <taxon>Pseudomassariella</taxon>
    </lineage>
</organism>
<dbReference type="PROSITE" id="PS00175">
    <property type="entry name" value="PG_MUTASE"/>
    <property type="match status" value="1"/>
</dbReference>
<dbReference type="PANTHER" id="PTHR46517:SF1">
    <property type="entry name" value="FRUCTOSE-2,6-BISPHOSPHATASE TIGAR"/>
    <property type="match status" value="1"/>
</dbReference>
<dbReference type="InterPro" id="IPR029033">
    <property type="entry name" value="His_PPase_superfam"/>
</dbReference>
<accession>A0A1Y2DL59</accession>
<dbReference type="SUPFAM" id="SSF53254">
    <property type="entry name" value="Phosphoglycerate mutase-like"/>
    <property type="match status" value="1"/>
</dbReference>
<dbReference type="PANTHER" id="PTHR46517">
    <property type="entry name" value="FRUCTOSE-2,6-BISPHOSPHATASE TIGAR"/>
    <property type="match status" value="1"/>
</dbReference>
<keyword evidence="5" id="KW-1185">Reference proteome</keyword>
<dbReference type="RefSeq" id="XP_040712454.1">
    <property type="nucleotide sequence ID" value="XM_040858665.1"/>
</dbReference>
<dbReference type="Proteomes" id="UP000193689">
    <property type="component" value="Unassembled WGS sequence"/>
</dbReference>
<dbReference type="GO" id="GO:0005829">
    <property type="term" value="C:cytosol"/>
    <property type="evidence" value="ECO:0007669"/>
    <property type="project" value="TreeGrafter"/>
</dbReference>
<feature type="binding site" evidence="2">
    <location>
        <begin position="7"/>
        <end position="14"/>
    </location>
    <ligand>
        <name>substrate</name>
    </ligand>
</feature>
<name>A0A1Y2DL59_9PEZI</name>
<protein>
    <submittedName>
        <fullName evidence="4">Histidine phosphatase superfamily</fullName>
    </submittedName>
</protein>
<evidence type="ECO:0000256" key="2">
    <source>
        <dbReference type="PIRSR" id="PIRSR613078-2"/>
    </source>
</evidence>
<dbReference type="InterPro" id="IPR013078">
    <property type="entry name" value="His_Pase_superF_clade-1"/>
</dbReference>
<evidence type="ECO:0000313" key="5">
    <source>
        <dbReference type="Proteomes" id="UP000193689"/>
    </source>
</evidence>
<dbReference type="OrthoDB" id="354304at2759"/>
<evidence type="ECO:0000256" key="1">
    <source>
        <dbReference type="ARBA" id="ARBA00022801"/>
    </source>
</evidence>
<dbReference type="InterPro" id="IPR051695">
    <property type="entry name" value="Phosphoglycerate_Mutase"/>
</dbReference>
<dbReference type="EMBL" id="MCFJ01000012">
    <property type="protein sequence ID" value="ORY60020.1"/>
    <property type="molecule type" value="Genomic_DNA"/>
</dbReference>
<keyword evidence="1" id="KW-0378">Hydrolase</keyword>
<dbReference type="STRING" id="1141098.A0A1Y2DL59"/>
<dbReference type="SMART" id="SM00855">
    <property type="entry name" value="PGAM"/>
    <property type="match status" value="1"/>
</dbReference>
<sequence>MHLLLVRHGESVDNVAGLYAGSRDSPLTNHGVLQAKRLGAHIASHWDAIGPITHVFASNLQRACKTAEAIVEAQLAASSTLASGIEIAREVIQLSELREKDFGSSEGKKFGTRTNGSDSESRDAMMVRVNHFLDDHLLPLLHDCVSKKSTIVIIAHGIILNVLLKALRLRLPTSASSSVVQDGSSNSNVEYVTWSNTGVLQARMEEVETVPERPSLDEKNAPGDEPSAPELPECLPTSDALDSRRFAFVVQSTNNTDHLRGLKKTRGGIGSAKSDSRQRTMDSFFAVTSNKRKATEE</sequence>
<comment type="caution">
    <text evidence="4">The sequence shown here is derived from an EMBL/GenBank/DDBJ whole genome shotgun (WGS) entry which is preliminary data.</text>
</comment>
<feature type="region of interest" description="Disordered" evidence="3">
    <location>
        <begin position="258"/>
        <end position="282"/>
    </location>
</feature>
<dbReference type="Gene3D" id="3.40.50.1240">
    <property type="entry name" value="Phosphoglycerate mutase-like"/>
    <property type="match status" value="1"/>
</dbReference>
<dbReference type="GO" id="GO:0045820">
    <property type="term" value="P:negative regulation of glycolytic process"/>
    <property type="evidence" value="ECO:0007669"/>
    <property type="project" value="TreeGrafter"/>
</dbReference>
<dbReference type="GO" id="GO:0004331">
    <property type="term" value="F:fructose-2,6-bisphosphate 2-phosphatase activity"/>
    <property type="evidence" value="ECO:0007669"/>
    <property type="project" value="TreeGrafter"/>
</dbReference>
<dbReference type="GeneID" id="63774877"/>
<gene>
    <name evidence="4" type="ORF">BCR38DRAFT_412229</name>
</gene>
<evidence type="ECO:0000313" key="4">
    <source>
        <dbReference type="EMBL" id="ORY60020.1"/>
    </source>
</evidence>
<evidence type="ECO:0000256" key="3">
    <source>
        <dbReference type="SAM" id="MobiDB-lite"/>
    </source>
</evidence>
<reference evidence="4 5" key="1">
    <citation type="submission" date="2016-07" db="EMBL/GenBank/DDBJ databases">
        <title>Pervasive Adenine N6-methylation of Active Genes in Fungi.</title>
        <authorList>
            <consortium name="DOE Joint Genome Institute"/>
            <person name="Mondo S.J."/>
            <person name="Dannebaum R.O."/>
            <person name="Kuo R.C."/>
            <person name="Labutti K."/>
            <person name="Haridas S."/>
            <person name="Kuo A."/>
            <person name="Salamov A."/>
            <person name="Ahrendt S.R."/>
            <person name="Lipzen A."/>
            <person name="Sullivan W."/>
            <person name="Andreopoulos W.B."/>
            <person name="Clum A."/>
            <person name="Lindquist E."/>
            <person name="Daum C."/>
            <person name="Ramamoorthy G.K."/>
            <person name="Gryganskyi A."/>
            <person name="Culley D."/>
            <person name="Magnuson J.K."/>
            <person name="James T.Y."/>
            <person name="O'Malley M.A."/>
            <person name="Stajich J.E."/>
            <person name="Spatafora J.W."/>
            <person name="Visel A."/>
            <person name="Grigoriev I.V."/>
        </authorList>
    </citation>
    <scope>NUCLEOTIDE SEQUENCE [LARGE SCALE GENOMIC DNA]</scope>
    <source>
        <strain evidence="4 5">CBS 129021</strain>
    </source>
</reference>
<feature type="binding site" evidence="2">
    <location>
        <position position="62"/>
    </location>
    <ligand>
        <name>substrate</name>
    </ligand>
</feature>
<proteinExistence type="predicted"/>
<dbReference type="GO" id="GO:0043456">
    <property type="term" value="P:regulation of pentose-phosphate shunt"/>
    <property type="evidence" value="ECO:0007669"/>
    <property type="project" value="TreeGrafter"/>
</dbReference>
<dbReference type="Pfam" id="PF00300">
    <property type="entry name" value="His_Phos_1"/>
    <property type="match status" value="1"/>
</dbReference>
<dbReference type="CDD" id="cd07067">
    <property type="entry name" value="HP_PGM_like"/>
    <property type="match status" value="1"/>
</dbReference>